<keyword evidence="1" id="KW-0812">Transmembrane</keyword>
<keyword evidence="1" id="KW-0472">Membrane</keyword>
<reference evidence="4" key="1">
    <citation type="submission" date="2019-02" db="EMBL/GenBank/DDBJ databases">
        <title>Isolation and identification of novel species under the genus Muribaculum.</title>
        <authorList>
            <person name="Miyake S."/>
            <person name="Ding Y."/>
            <person name="Low A."/>
            <person name="Soh M."/>
            <person name="Seedorf H."/>
        </authorList>
    </citation>
    <scope>NUCLEOTIDE SEQUENCE [LARGE SCALE GENOMIC DNA]</scope>
    <source>
        <strain evidence="4">H5</strain>
    </source>
</reference>
<feature type="transmembrane region" description="Helical" evidence="1">
    <location>
        <begin position="40"/>
        <end position="57"/>
    </location>
</feature>
<dbReference type="Pfam" id="PF14300">
    <property type="entry name" value="DMP19"/>
    <property type="match status" value="1"/>
</dbReference>
<dbReference type="Gene3D" id="1.20.1420.60">
    <property type="match status" value="1"/>
</dbReference>
<dbReference type="InterPro" id="IPR025402">
    <property type="entry name" value="DMP19_C"/>
</dbReference>
<feature type="transmembrane region" description="Helical" evidence="1">
    <location>
        <begin position="7"/>
        <end position="28"/>
    </location>
</feature>
<name>A0A4P7W3S0_9BACT</name>
<dbReference type="AlphaFoldDB" id="A0A4P7W3S0"/>
<sequence length="335" mass="38438">MSMNKKTTFIIGIALCSMLAIIAIILIFITSGKDGEAMKIIYACFAGWMIFGVYRGFRHIFSKPDKKPCPTFEGVSYNITPVSDKKVIEDFFNPLAMRFRTVGSLFILCVLWVGMEYFSPKFTIYFWILLIITIVVKGFLLTRYIRLNNAMNTLGKVILEQTGDIDVFRYDVTVQLINEADTTPEDVIDPIRPYVNVSGSYDDYLKDVSQFSIEQRHILSVNWYISEVYGDGHYGFFTDSIGMVYLDAIEGLKAIGAEKYAGILEKAVSEFDGIKQPQFDLEQRVNIINELDLDFGKFDDAMYSLDEYDEEITKMQMAYVRLHANNFLFDNPQKH</sequence>
<gene>
    <name evidence="3" type="ORF">E7747_09925</name>
</gene>
<dbReference type="Proteomes" id="UP000297149">
    <property type="component" value="Chromosome"/>
</dbReference>
<proteinExistence type="predicted"/>
<dbReference type="EMBL" id="CP039396">
    <property type="protein sequence ID" value="QCD42567.1"/>
    <property type="molecule type" value="Genomic_DNA"/>
</dbReference>
<protein>
    <submittedName>
        <fullName evidence="3">DUF4375 domain-containing protein</fullName>
    </submittedName>
</protein>
<evidence type="ECO:0000313" key="4">
    <source>
        <dbReference type="Proteomes" id="UP000297149"/>
    </source>
</evidence>
<evidence type="ECO:0000256" key="1">
    <source>
        <dbReference type="SAM" id="Phobius"/>
    </source>
</evidence>
<organism evidence="3 4">
    <name type="scientific">Duncaniella dubosii</name>
    <dbReference type="NCBI Taxonomy" id="2518971"/>
    <lineage>
        <taxon>Bacteria</taxon>
        <taxon>Pseudomonadati</taxon>
        <taxon>Bacteroidota</taxon>
        <taxon>Bacteroidia</taxon>
        <taxon>Bacteroidales</taxon>
        <taxon>Muribaculaceae</taxon>
        <taxon>Duncaniella</taxon>
    </lineage>
</organism>
<accession>A0A4P7W3S0</accession>
<feature type="domain" description="DNA mimic protein DMP19 C-terminal" evidence="2">
    <location>
        <begin position="210"/>
        <end position="323"/>
    </location>
</feature>
<evidence type="ECO:0000313" key="3">
    <source>
        <dbReference type="EMBL" id="QCD42567.1"/>
    </source>
</evidence>
<dbReference type="KEGG" id="ddb:E7747_09925"/>
<evidence type="ECO:0000259" key="2">
    <source>
        <dbReference type="Pfam" id="PF14300"/>
    </source>
</evidence>
<keyword evidence="1" id="KW-1133">Transmembrane helix</keyword>
<feature type="transmembrane region" description="Helical" evidence="1">
    <location>
        <begin position="124"/>
        <end position="142"/>
    </location>
</feature>
<feature type="transmembrane region" description="Helical" evidence="1">
    <location>
        <begin position="99"/>
        <end position="118"/>
    </location>
</feature>
<keyword evidence="4" id="KW-1185">Reference proteome</keyword>